<accession>A0A366CWI0</accession>
<dbReference type="OrthoDB" id="6103751at2"/>
<dbReference type="AlphaFoldDB" id="A0A366CWI0"/>
<name>A0A366CWI0_9GAMM</name>
<evidence type="ECO:0000313" key="2">
    <source>
        <dbReference type="Proteomes" id="UP000252086"/>
    </source>
</evidence>
<comment type="caution">
    <text evidence="1">The sequence shown here is derived from an EMBL/GenBank/DDBJ whole genome shotgun (WGS) entry which is preliminary data.</text>
</comment>
<sequence>MIKRFASAPSLQKLALLGLAALALYAPVKDLMDYTGTLFAKQNIQIVDVSFGANMPWQKNQSHYLNVSNNAQNSLSRAQVIYTKLRFENPTSEPQTYRKIWLNFSHDNGDLEYTTDYTLYNKETRQRLIGQSVQVGPHSSVDVIAAYRFIPSYKHKSPVSMSVSWEGKSLLREKACEYDLAKTAENAFYHQCER</sequence>
<proteinExistence type="predicted"/>
<dbReference type="EMBL" id="QNRF01000007">
    <property type="protein sequence ID" value="RBO82016.1"/>
    <property type="molecule type" value="Genomic_DNA"/>
</dbReference>
<dbReference type="RefSeq" id="WP_113875201.1">
    <property type="nucleotide sequence ID" value="NZ_QNRF01000007.1"/>
</dbReference>
<gene>
    <name evidence="1" type="ORF">DFP76_107174</name>
</gene>
<evidence type="ECO:0000313" key="1">
    <source>
        <dbReference type="EMBL" id="RBO82016.1"/>
    </source>
</evidence>
<dbReference type="Proteomes" id="UP000252086">
    <property type="component" value="Unassembled WGS sequence"/>
</dbReference>
<protein>
    <submittedName>
        <fullName evidence="1">Cutinase</fullName>
    </submittedName>
</protein>
<organism evidence="1 2">
    <name type="scientific">Marinomonas aquiplantarum</name>
    <dbReference type="NCBI Taxonomy" id="491951"/>
    <lineage>
        <taxon>Bacteria</taxon>
        <taxon>Pseudomonadati</taxon>
        <taxon>Pseudomonadota</taxon>
        <taxon>Gammaproteobacteria</taxon>
        <taxon>Oceanospirillales</taxon>
        <taxon>Oceanospirillaceae</taxon>
        <taxon>Marinomonas</taxon>
    </lineage>
</organism>
<keyword evidence="2" id="KW-1185">Reference proteome</keyword>
<reference evidence="1 2" key="1">
    <citation type="submission" date="2018-06" db="EMBL/GenBank/DDBJ databases">
        <title>Genomic Encyclopedia of Type Strains, Phase III (KMG-III): the genomes of soil and plant-associated and newly described type strains.</title>
        <authorList>
            <person name="Whitman W."/>
        </authorList>
    </citation>
    <scope>NUCLEOTIDE SEQUENCE [LARGE SCALE GENOMIC DNA]</scope>
    <source>
        <strain evidence="1 2">CECT 7732</strain>
    </source>
</reference>